<feature type="compositionally biased region" description="Pro residues" evidence="1">
    <location>
        <begin position="99"/>
        <end position="119"/>
    </location>
</feature>
<organism evidence="2 3">
    <name type="scientific">Ceratodon purpureus</name>
    <name type="common">Fire moss</name>
    <name type="synonym">Dicranum purpureum</name>
    <dbReference type="NCBI Taxonomy" id="3225"/>
    <lineage>
        <taxon>Eukaryota</taxon>
        <taxon>Viridiplantae</taxon>
        <taxon>Streptophyta</taxon>
        <taxon>Embryophyta</taxon>
        <taxon>Bryophyta</taxon>
        <taxon>Bryophytina</taxon>
        <taxon>Bryopsida</taxon>
        <taxon>Dicranidae</taxon>
        <taxon>Pseudoditrichales</taxon>
        <taxon>Ditrichaceae</taxon>
        <taxon>Ceratodon</taxon>
    </lineage>
</organism>
<sequence length="119" mass="13299">MDMELVVKRKVTKLVKTWAPVLLLMGLLIAVDSLDSVQGESFLNKMKLSVGLATQRYHHLRLPVHTIFPSTRKTNKNTATKHTNFWKARHLLGRHTPPGANPTPATPHFGPVPPPPQLD</sequence>
<evidence type="ECO:0000256" key="1">
    <source>
        <dbReference type="SAM" id="MobiDB-lite"/>
    </source>
</evidence>
<keyword evidence="3" id="KW-1185">Reference proteome</keyword>
<protein>
    <submittedName>
        <fullName evidence="2">Uncharacterized protein</fullName>
    </submittedName>
</protein>
<dbReference type="EMBL" id="CM026422">
    <property type="protein sequence ID" value="KAG0589011.1"/>
    <property type="molecule type" value="Genomic_DNA"/>
</dbReference>
<comment type="caution">
    <text evidence="2">The sequence shown here is derived from an EMBL/GenBank/DDBJ whole genome shotgun (WGS) entry which is preliminary data.</text>
</comment>
<evidence type="ECO:0000313" key="2">
    <source>
        <dbReference type="EMBL" id="KAG0589012.1"/>
    </source>
</evidence>
<gene>
    <name evidence="2" type="ORF">KC19_2G285500</name>
</gene>
<accession>A0A8T0J1C8</accession>
<dbReference type="Proteomes" id="UP000822688">
    <property type="component" value="Chromosome 2"/>
</dbReference>
<evidence type="ECO:0000313" key="3">
    <source>
        <dbReference type="Proteomes" id="UP000822688"/>
    </source>
</evidence>
<dbReference type="EMBL" id="CM026422">
    <property type="protein sequence ID" value="KAG0589012.1"/>
    <property type="molecule type" value="Genomic_DNA"/>
</dbReference>
<proteinExistence type="predicted"/>
<reference evidence="2" key="1">
    <citation type="submission" date="2020-06" db="EMBL/GenBank/DDBJ databases">
        <title>WGS assembly of Ceratodon purpureus strain R40.</title>
        <authorList>
            <person name="Carey S.B."/>
            <person name="Jenkins J."/>
            <person name="Shu S."/>
            <person name="Lovell J.T."/>
            <person name="Sreedasyam A."/>
            <person name="Maumus F."/>
            <person name="Tiley G.P."/>
            <person name="Fernandez-Pozo N."/>
            <person name="Barry K."/>
            <person name="Chen C."/>
            <person name="Wang M."/>
            <person name="Lipzen A."/>
            <person name="Daum C."/>
            <person name="Saski C.A."/>
            <person name="Payton A.C."/>
            <person name="Mcbreen J.C."/>
            <person name="Conrad R.E."/>
            <person name="Kollar L.M."/>
            <person name="Olsson S."/>
            <person name="Huttunen S."/>
            <person name="Landis J.B."/>
            <person name="Wickett N.J."/>
            <person name="Johnson M.G."/>
            <person name="Rensing S.A."/>
            <person name="Grimwood J."/>
            <person name="Schmutz J."/>
            <person name="Mcdaniel S.F."/>
        </authorList>
    </citation>
    <scope>NUCLEOTIDE SEQUENCE</scope>
    <source>
        <strain evidence="2">R40</strain>
    </source>
</reference>
<name>A0A8T0J1C8_CERPU</name>
<feature type="region of interest" description="Disordered" evidence="1">
    <location>
        <begin position="90"/>
        <end position="119"/>
    </location>
</feature>
<dbReference type="AlphaFoldDB" id="A0A8T0J1C8"/>